<comment type="caution">
    <text evidence="1">The sequence shown here is derived from an EMBL/GenBank/DDBJ whole genome shotgun (WGS) entry which is preliminary data.</text>
</comment>
<dbReference type="AlphaFoldDB" id="A0A3A6QAW2"/>
<evidence type="ECO:0000313" key="1">
    <source>
        <dbReference type="EMBL" id="RJX47581.1"/>
    </source>
</evidence>
<evidence type="ECO:0000313" key="2">
    <source>
        <dbReference type="Proteomes" id="UP000281564"/>
    </source>
</evidence>
<proteinExistence type="predicted"/>
<dbReference type="RefSeq" id="WP_120086508.1">
    <property type="nucleotide sequence ID" value="NZ_QMDW01000041.1"/>
</dbReference>
<dbReference type="Gene3D" id="1.10.10.10">
    <property type="entry name" value="Winged helix-like DNA-binding domain superfamily/Winged helix DNA-binding domain"/>
    <property type="match status" value="1"/>
</dbReference>
<organism evidence="1 2">
    <name type="scientific">Halonotius pteroides</name>
    <dbReference type="NCBI Taxonomy" id="268735"/>
    <lineage>
        <taxon>Archaea</taxon>
        <taxon>Methanobacteriati</taxon>
        <taxon>Methanobacteriota</taxon>
        <taxon>Stenosarchaea group</taxon>
        <taxon>Halobacteria</taxon>
        <taxon>Halobacteriales</taxon>
        <taxon>Haloferacaceae</taxon>
        <taxon>Halonotius</taxon>
    </lineage>
</organism>
<sequence>MNEKTRDRIWKYALASTIRSDNRVTPSEIAEMADVAERTARETLVVIAETGWITRKTKQDGSVFYECPDWVDFDGEMWRKQS</sequence>
<accession>A0A3A6QAW2</accession>
<gene>
    <name evidence="1" type="ORF">DP106_14610</name>
</gene>
<evidence type="ECO:0008006" key="3">
    <source>
        <dbReference type="Google" id="ProtNLM"/>
    </source>
</evidence>
<dbReference type="InterPro" id="IPR036388">
    <property type="entry name" value="WH-like_DNA-bd_sf"/>
</dbReference>
<reference evidence="1 2" key="1">
    <citation type="submission" date="2018-06" db="EMBL/GenBank/DDBJ databases">
        <title>Halonotius sp. F13-13 a new haloarchaeeon isolated from a solar saltern from Isla Cristina, Huelva, Spain.</title>
        <authorList>
            <person name="Duran-Viseras A."/>
            <person name="Sanchez-Porro C."/>
            <person name="Ventosa A."/>
        </authorList>
    </citation>
    <scope>NUCLEOTIDE SEQUENCE [LARGE SCALE GENOMIC DNA]</scope>
    <source>
        <strain evidence="1 2">CECT 7525</strain>
    </source>
</reference>
<protein>
    <recommendedName>
        <fullName evidence="3">MarR family transcriptional regulator</fullName>
    </recommendedName>
</protein>
<dbReference type="SUPFAM" id="SSF46785">
    <property type="entry name" value="Winged helix' DNA-binding domain"/>
    <property type="match status" value="1"/>
</dbReference>
<dbReference type="EMBL" id="QMDW01000041">
    <property type="protein sequence ID" value="RJX47581.1"/>
    <property type="molecule type" value="Genomic_DNA"/>
</dbReference>
<dbReference type="Proteomes" id="UP000281564">
    <property type="component" value="Unassembled WGS sequence"/>
</dbReference>
<keyword evidence="2" id="KW-1185">Reference proteome</keyword>
<name>A0A3A6QAW2_9EURY</name>
<dbReference type="InterPro" id="IPR036390">
    <property type="entry name" value="WH_DNA-bd_sf"/>
</dbReference>